<evidence type="ECO:0000313" key="1">
    <source>
        <dbReference type="EMBL" id="TNJ36303.1"/>
    </source>
</evidence>
<sequence length="92" mass="10938">MQLKIGDPIIYRKRKSSERPGPRAKQVFPLKNGDKYHYVVDKFWTVTNIREDGTFEVVTRTGKRHKLDQSDPNIHKPRLLEQVIYRSRFPQS</sequence>
<name>A0A5C4RYE5_PROVB</name>
<evidence type="ECO:0000313" key="2">
    <source>
        <dbReference type="Proteomes" id="UP000309544"/>
    </source>
</evidence>
<dbReference type="RefSeq" id="WP_068866065.1">
    <property type="nucleotide sequence ID" value="NZ_VDCI01000006.1"/>
</dbReference>
<dbReference type="EMBL" id="VDCI01000006">
    <property type="protein sequence ID" value="TNJ36303.1"/>
    <property type="molecule type" value="Genomic_DNA"/>
</dbReference>
<accession>A0A5C4RYE5</accession>
<dbReference type="AlphaFoldDB" id="A0A5C4RYE5"/>
<organism evidence="1 2">
    <name type="scientific">Prosthecochloris vibrioformis</name>
    <name type="common">Chlorobium vibrioforme</name>
    <dbReference type="NCBI Taxonomy" id="1098"/>
    <lineage>
        <taxon>Bacteria</taxon>
        <taxon>Pseudomonadati</taxon>
        <taxon>Chlorobiota</taxon>
        <taxon>Chlorobiia</taxon>
        <taxon>Chlorobiales</taxon>
        <taxon>Chlorobiaceae</taxon>
        <taxon>Prosthecochloris</taxon>
    </lineage>
</organism>
<gene>
    <name evidence="1" type="ORF">FGF68_07440</name>
</gene>
<keyword evidence="2" id="KW-1185">Reference proteome</keyword>
<dbReference type="Proteomes" id="UP000309544">
    <property type="component" value="Unassembled WGS sequence"/>
</dbReference>
<protein>
    <submittedName>
        <fullName evidence="1">Uncharacterized protein</fullName>
    </submittedName>
</protein>
<reference evidence="1 2" key="1">
    <citation type="submission" date="2019-05" db="EMBL/GenBank/DDBJ databases">
        <title>Draft Whole-Genome sequence of the green sulfur bacterium Prosthecochloris vibrioformis DSM 260.</title>
        <authorList>
            <person name="Meyer T.E."/>
            <person name="Kyndt J.A."/>
        </authorList>
    </citation>
    <scope>NUCLEOTIDE SEQUENCE [LARGE SCALE GENOMIC DNA]</scope>
    <source>
        <strain evidence="1 2">DSM 260</strain>
    </source>
</reference>
<proteinExistence type="predicted"/>
<comment type="caution">
    <text evidence="1">The sequence shown here is derived from an EMBL/GenBank/DDBJ whole genome shotgun (WGS) entry which is preliminary data.</text>
</comment>